<evidence type="ECO:0000256" key="4">
    <source>
        <dbReference type="ARBA" id="ARBA00022723"/>
    </source>
</evidence>
<evidence type="ECO:0000256" key="7">
    <source>
        <dbReference type="ARBA" id="ARBA00038093"/>
    </source>
</evidence>
<dbReference type="RefSeq" id="WP_126702279.1">
    <property type="nucleotide sequence ID" value="NZ_RWKW01000111.1"/>
</dbReference>
<evidence type="ECO:0000256" key="5">
    <source>
        <dbReference type="ARBA" id="ARBA00022801"/>
    </source>
</evidence>
<comment type="similarity">
    <text evidence="7">Belongs to the PINc/VapC protein family.</text>
</comment>
<protein>
    <submittedName>
        <fullName evidence="10">Type II toxin-antitoxin system VapC family toxin</fullName>
    </submittedName>
</protein>
<gene>
    <name evidence="10" type="ORF">EJC49_23040</name>
</gene>
<dbReference type="InterPro" id="IPR002716">
    <property type="entry name" value="PIN_dom"/>
</dbReference>
<dbReference type="GO" id="GO:0046872">
    <property type="term" value="F:metal ion binding"/>
    <property type="evidence" value="ECO:0007669"/>
    <property type="project" value="UniProtKB-KW"/>
</dbReference>
<evidence type="ECO:0000256" key="8">
    <source>
        <dbReference type="SAM" id="MobiDB-lite"/>
    </source>
</evidence>
<name>A0A3S0G3T8_9HYPH</name>
<dbReference type="AlphaFoldDB" id="A0A3S0G3T8"/>
<evidence type="ECO:0000256" key="1">
    <source>
        <dbReference type="ARBA" id="ARBA00001946"/>
    </source>
</evidence>
<dbReference type="PANTHER" id="PTHR33653:SF1">
    <property type="entry name" value="RIBONUCLEASE VAPC2"/>
    <property type="match status" value="1"/>
</dbReference>
<keyword evidence="5" id="KW-0378">Hydrolase</keyword>
<evidence type="ECO:0000256" key="6">
    <source>
        <dbReference type="ARBA" id="ARBA00022842"/>
    </source>
</evidence>
<dbReference type="InterPro" id="IPR050556">
    <property type="entry name" value="Type_II_TA_system_RNase"/>
</dbReference>
<evidence type="ECO:0000259" key="9">
    <source>
        <dbReference type="Pfam" id="PF01850"/>
    </source>
</evidence>
<sequence length="179" mass="19764">MFLLDTNIVSELSRKKPNRELLEWITHVREPLAISFSAVLEIQRGIENVSTHAPEKASGLRAWLSDILESDIIFLPMDAETARTYAVMTMVPALEFLWAPNPKAKRPKPGQDLAIAATAVRYGALLATANPSDFVRINDVFPLPGIYDPRTSTWHTASAEGDAPLASNRNERIQKSAVA</sequence>
<dbReference type="InterPro" id="IPR029060">
    <property type="entry name" value="PIN-like_dom_sf"/>
</dbReference>
<evidence type="ECO:0000313" key="10">
    <source>
        <dbReference type="EMBL" id="RST83074.1"/>
    </source>
</evidence>
<keyword evidence="4" id="KW-0479">Metal-binding</keyword>
<evidence type="ECO:0000313" key="11">
    <source>
        <dbReference type="Proteomes" id="UP000278398"/>
    </source>
</evidence>
<dbReference type="SUPFAM" id="SSF88723">
    <property type="entry name" value="PIN domain-like"/>
    <property type="match status" value="1"/>
</dbReference>
<keyword evidence="11" id="KW-1185">Reference proteome</keyword>
<evidence type="ECO:0000256" key="2">
    <source>
        <dbReference type="ARBA" id="ARBA00022649"/>
    </source>
</evidence>
<keyword evidence="2" id="KW-1277">Toxin-antitoxin system</keyword>
<dbReference type="PANTHER" id="PTHR33653">
    <property type="entry name" value="RIBONUCLEASE VAPC2"/>
    <property type="match status" value="1"/>
</dbReference>
<dbReference type="GO" id="GO:0016787">
    <property type="term" value="F:hydrolase activity"/>
    <property type="evidence" value="ECO:0007669"/>
    <property type="project" value="UniProtKB-KW"/>
</dbReference>
<keyword evidence="3" id="KW-0540">Nuclease</keyword>
<feature type="region of interest" description="Disordered" evidence="8">
    <location>
        <begin position="159"/>
        <end position="179"/>
    </location>
</feature>
<feature type="compositionally biased region" description="Basic and acidic residues" evidence="8">
    <location>
        <begin position="169"/>
        <end position="179"/>
    </location>
</feature>
<dbReference type="Gene3D" id="3.40.50.1010">
    <property type="entry name" value="5'-nuclease"/>
    <property type="match status" value="1"/>
</dbReference>
<dbReference type="EMBL" id="RWKW01000111">
    <property type="protein sequence ID" value="RST83074.1"/>
    <property type="molecule type" value="Genomic_DNA"/>
</dbReference>
<dbReference type="OrthoDB" id="9804823at2"/>
<comment type="caution">
    <text evidence="10">The sequence shown here is derived from an EMBL/GenBank/DDBJ whole genome shotgun (WGS) entry which is preliminary data.</text>
</comment>
<dbReference type="GO" id="GO:0004518">
    <property type="term" value="F:nuclease activity"/>
    <property type="evidence" value="ECO:0007669"/>
    <property type="project" value="UniProtKB-KW"/>
</dbReference>
<reference evidence="10 11" key="1">
    <citation type="submission" date="2018-12" db="EMBL/GenBank/DDBJ databases">
        <title>Mesorhizobium carbonis sp. nov., isolated from coal mine water.</title>
        <authorList>
            <person name="Xin W."/>
            <person name="Xu Z."/>
            <person name="Xiang F."/>
            <person name="Zhang J."/>
            <person name="Xi L."/>
            <person name="Liu J."/>
        </authorList>
    </citation>
    <scope>NUCLEOTIDE SEQUENCE [LARGE SCALE GENOMIC DNA]</scope>
    <source>
        <strain evidence="10 11">B2.3</strain>
    </source>
</reference>
<organism evidence="10 11">
    <name type="scientific">Aquibium carbonis</name>
    <dbReference type="NCBI Taxonomy" id="2495581"/>
    <lineage>
        <taxon>Bacteria</taxon>
        <taxon>Pseudomonadati</taxon>
        <taxon>Pseudomonadota</taxon>
        <taxon>Alphaproteobacteria</taxon>
        <taxon>Hyphomicrobiales</taxon>
        <taxon>Phyllobacteriaceae</taxon>
        <taxon>Aquibium</taxon>
    </lineage>
</organism>
<dbReference type="Pfam" id="PF01850">
    <property type="entry name" value="PIN"/>
    <property type="match status" value="1"/>
</dbReference>
<proteinExistence type="inferred from homology"/>
<accession>A0A3S0G3T8</accession>
<dbReference type="Proteomes" id="UP000278398">
    <property type="component" value="Unassembled WGS sequence"/>
</dbReference>
<evidence type="ECO:0000256" key="3">
    <source>
        <dbReference type="ARBA" id="ARBA00022722"/>
    </source>
</evidence>
<comment type="cofactor">
    <cofactor evidence="1">
        <name>Mg(2+)</name>
        <dbReference type="ChEBI" id="CHEBI:18420"/>
    </cofactor>
</comment>
<feature type="domain" description="PIN" evidence="9">
    <location>
        <begin position="3"/>
        <end position="137"/>
    </location>
</feature>
<keyword evidence="6" id="KW-0460">Magnesium</keyword>